<name>A0A0R1MNK1_9LACO</name>
<accession>A0A0R1MNK1</accession>
<dbReference type="Proteomes" id="UP000051330">
    <property type="component" value="Unassembled WGS sequence"/>
</dbReference>
<dbReference type="Pfam" id="PF01844">
    <property type="entry name" value="HNH"/>
    <property type="match status" value="1"/>
</dbReference>
<dbReference type="PANTHER" id="PTHR33877:SF2">
    <property type="entry name" value="OS07G0170200 PROTEIN"/>
    <property type="match status" value="1"/>
</dbReference>
<sequence length="287" mass="32281">MADYITDAAVQSVCVLCRRHGVAAADFANSAAQLFAQSTALTYQGAAKTTGTPWQFTKTARRQAEGIVDSYMAAPPAVLENITPEIFGNRLWRMLQTEHETWPQGDLRVVLASWGYPVETLFNQNTLDLTTRQYIREKYRHICQYCGRYGNSVDHMDPVSHSGNNNIANLTLACAECNQLKGDMPYADFMRIDQTTAPLKADLRRLEKTQKALKQHLLDLQGQLAALTHQAADPTAPGADALRQKIKENQDLVDQSRADSMKISQLRGRYVQSQWTVAQYREETRGW</sequence>
<gene>
    <name evidence="3" type="ORF">FD09_GL001142</name>
</gene>
<feature type="coiled-coil region" evidence="1">
    <location>
        <begin position="203"/>
        <end position="259"/>
    </location>
</feature>
<dbReference type="AlphaFoldDB" id="A0A0R1MNK1"/>
<evidence type="ECO:0000313" key="4">
    <source>
        <dbReference type="Proteomes" id="UP000051330"/>
    </source>
</evidence>
<dbReference type="SMART" id="SM00507">
    <property type="entry name" value="HNHc"/>
    <property type="match status" value="1"/>
</dbReference>
<evidence type="ECO:0000259" key="2">
    <source>
        <dbReference type="SMART" id="SM00507"/>
    </source>
</evidence>
<dbReference type="InterPro" id="IPR003615">
    <property type="entry name" value="HNH_nuc"/>
</dbReference>
<protein>
    <recommendedName>
        <fullName evidence="2">HNH nuclease domain-containing protein</fullName>
    </recommendedName>
</protein>
<dbReference type="GO" id="GO:0003676">
    <property type="term" value="F:nucleic acid binding"/>
    <property type="evidence" value="ECO:0007669"/>
    <property type="project" value="InterPro"/>
</dbReference>
<evidence type="ECO:0000256" key="1">
    <source>
        <dbReference type="SAM" id="Coils"/>
    </source>
</evidence>
<dbReference type="PATRIC" id="fig|1423792.3.peg.1162"/>
<dbReference type="CDD" id="cd00085">
    <property type="entry name" value="HNHc"/>
    <property type="match status" value="1"/>
</dbReference>
<comment type="caution">
    <text evidence="3">The sequence shown here is derived from an EMBL/GenBank/DDBJ whole genome shotgun (WGS) entry which is preliminary data.</text>
</comment>
<keyword evidence="4" id="KW-1185">Reference proteome</keyword>
<keyword evidence="1" id="KW-0175">Coiled coil</keyword>
<dbReference type="PANTHER" id="PTHR33877">
    <property type="entry name" value="SLL1193 PROTEIN"/>
    <property type="match status" value="1"/>
</dbReference>
<proteinExistence type="predicted"/>
<organism evidence="3 4">
    <name type="scientific">Schleiferilactobacillus perolens DSM 12744</name>
    <dbReference type="NCBI Taxonomy" id="1423792"/>
    <lineage>
        <taxon>Bacteria</taxon>
        <taxon>Bacillati</taxon>
        <taxon>Bacillota</taxon>
        <taxon>Bacilli</taxon>
        <taxon>Lactobacillales</taxon>
        <taxon>Lactobacillaceae</taxon>
        <taxon>Schleiferilactobacillus</taxon>
    </lineage>
</organism>
<evidence type="ECO:0000313" key="3">
    <source>
        <dbReference type="EMBL" id="KRL08889.1"/>
    </source>
</evidence>
<dbReference type="STRING" id="1423792.FD09_GL001142"/>
<dbReference type="EMBL" id="AZEC01000018">
    <property type="protein sequence ID" value="KRL08889.1"/>
    <property type="molecule type" value="Genomic_DNA"/>
</dbReference>
<dbReference type="InterPro" id="IPR052892">
    <property type="entry name" value="NA-targeting_endonuclease"/>
</dbReference>
<dbReference type="GO" id="GO:0008270">
    <property type="term" value="F:zinc ion binding"/>
    <property type="evidence" value="ECO:0007669"/>
    <property type="project" value="InterPro"/>
</dbReference>
<reference evidence="3 4" key="1">
    <citation type="journal article" date="2015" name="Genome Announc.">
        <title>Expanding the biotechnology potential of lactobacilli through comparative genomics of 213 strains and associated genera.</title>
        <authorList>
            <person name="Sun Z."/>
            <person name="Harris H.M."/>
            <person name="McCann A."/>
            <person name="Guo C."/>
            <person name="Argimon S."/>
            <person name="Zhang W."/>
            <person name="Yang X."/>
            <person name="Jeffery I.B."/>
            <person name="Cooney J.C."/>
            <person name="Kagawa T.F."/>
            <person name="Liu W."/>
            <person name="Song Y."/>
            <person name="Salvetti E."/>
            <person name="Wrobel A."/>
            <person name="Rasinkangas P."/>
            <person name="Parkhill J."/>
            <person name="Rea M.C."/>
            <person name="O'Sullivan O."/>
            <person name="Ritari J."/>
            <person name="Douillard F.P."/>
            <person name="Paul Ross R."/>
            <person name="Yang R."/>
            <person name="Briner A.E."/>
            <person name="Felis G.E."/>
            <person name="de Vos W.M."/>
            <person name="Barrangou R."/>
            <person name="Klaenhammer T.R."/>
            <person name="Caufield P.W."/>
            <person name="Cui Y."/>
            <person name="Zhang H."/>
            <person name="O'Toole P.W."/>
        </authorList>
    </citation>
    <scope>NUCLEOTIDE SEQUENCE [LARGE SCALE GENOMIC DNA]</scope>
    <source>
        <strain evidence="3 4">DSM 12744</strain>
    </source>
</reference>
<dbReference type="Gene3D" id="1.10.30.50">
    <property type="match status" value="1"/>
</dbReference>
<dbReference type="InterPro" id="IPR002711">
    <property type="entry name" value="HNH"/>
</dbReference>
<dbReference type="GO" id="GO:0004519">
    <property type="term" value="F:endonuclease activity"/>
    <property type="evidence" value="ECO:0007669"/>
    <property type="project" value="InterPro"/>
</dbReference>
<feature type="domain" description="HNH nuclease" evidence="2">
    <location>
        <begin position="130"/>
        <end position="179"/>
    </location>
</feature>